<reference evidence="1" key="1">
    <citation type="journal article" date="2014" name="Int. J. Syst. Evol. Microbiol.">
        <title>Complete genome sequence of Corynebacterium casei LMG S-19264T (=DSM 44701T), isolated from a smear-ripened cheese.</title>
        <authorList>
            <consortium name="US DOE Joint Genome Institute (JGI-PGF)"/>
            <person name="Walter F."/>
            <person name="Albersmeier A."/>
            <person name="Kalinowski J."/>
            <person name="Ruckert C."/>
        </authorList>
    </citation>
    <scope>NUCLEOTIDE SEQUENCE</scope>
    <source>
        <strain evidence="1">CGMCC 1.14984</strain>
    </source>
</reference>
<dbReference type="AlphaFoldDB" id="A0A8J2ZZX5"/>
<proteinExistence type="predicted"/>
<sequence length="209" mass="22911">MPSGSKTSNKGGKARERVWTRRQLLAGFGAAYGVALAGCSGEDRAARSATAPAHPPVLPIRGDEVFFRARALHILEIVSDILIPRTSTPGAADAGVSGVIDEMMVSWASADTQQQFITALTDFDMRAHETYQRYFLKLTGEEQFAVVDAIDAEAFGQDGHNQPYRRLKSLIFHVYDTSEPANPDYRLVPGAYRGNLSWQDYQAMLAATE</sequence>
<reference evidence="2 4" key="2">
    <citation type="submission" date="2020-02" db="EMBL/GenBank/DDBJ databases">
        <title>Genome sequence of Parvularcula flava strain NH6-79.</title>
        <authorList>
            <person name="Abdul Karim M.H."/>
            <person name="Lam M.Q."/>
            <person name="Chen S.J."/>
            <person name="Yahya A."/>
            <person name="Shahir S."/>
            <person name="Shamsir M.S."/>
            <person name="Chong C.S."/>
        </authorList>
    </citation>
    <scope>NUCLEOTIDE SEQUENCE [LARGE SCALE GENOMIC DNA]</scope>
    <source>
        <strain evidence="2 4">NH6-79</strain>
    </source>
</reference>
<evidence type="ECO:0000313" key="1">
    <source>
        <dbReference type="EMBL" id="GGH91908.1"/>
    </source>
</evidence>
<dbReference type="InterPro" id="IPR006311">
    <property type="entry name" value="TAT_signal"/>
</dbReference>
<gene>
    <name evidence="2" type="ORF">FF098_000080</name>
    <name evidence="1" type="ORF">GCM10011355_00160</name>
</gene>
<dbReference type="PROSITE" id="PS51318">
    <property type="entry name" value="TAT"/>
    <property type="match status" value="1"/>
</dbReference>
<evidence type="ECO:0000313" key="2">
    <source>
        <dbReference type="EMBL" id="NHK26298.1"/>
    </source>
</evidence>
<keyword evidence="4" id="KW-1185">Reference proteome</keyword>
<dbReference type="Proteomes" id="UP000621856">
    <property type="component" value="Unassembled WGS sequence"/>
</dbReference>
<dbReference type="EMBL" id="BMGZ01000001">
    <property type="protein sequence ID" value="GGH91908.1"/>
    <property type="molecule type" value="Genomic_DNA"/>
</dbReference>
<dbReference type="Pfam" id="PF13618">
    <property type="entry name" value="Gluconate_2-dh3"/>
    <property type="match status" value="1"/>
</dbReference>
<comment type="caution">
    <text evidence="1">The sequence shown here is derived from an EMBL/GenBank/DDBJ whole genome shotgun (WGS) entry which is preliminary data.</text>
</comment>
<dbReference type="Proteomes" id="UP000818603">
    <property type="component" value="Unassembled WGS sequence"/>
</dbReference>
<dbReference type="InterPro" id="IPR027056">
    <property type="entry name" value="Gluconate_2DH_su3"/>
</dbReference>
<accession>A0A8J2ZZX5</accession>
<protein>
    <submittedName>
        <fullName evidence="2">Gluconate 2-dehydrogenase subunit 3 family protein</fullName>
    </submittedName>
</protein>
<evidence type="ECO:0000313" key="3">
    <source>
        <dbReference type="Proteomes" id="UP000621856"/>
    </source>
</evidence>
<evidence type="ECO:0000313" key="4">
    <source>
        <dbReference type="Proteomes" id="UP000818603"/>
    </source>
</evidence>
<dbReference type="EMBL" id="VCJR02000001">
    <property type="protein sequence ID" value="NHK26298.1"/>
    <property type="molecule type" value="Genomic_DNA"/>
</dbReference>
<organism evidence="1 3">
    <name type="scientific">Aquisalinus luteolus</name>
    <dbReference type="NCBI Taxonomy" id="1566827"/>
    <lineage>
        <taxon>Bacteria</taxon>
        <taxon>Pseudomonadati</taxon>
        <taxon>Pseudomonadota</taxon>
        <taxon>Alphaproteobacteria</taxon>
        <taxon>Parvularculales</taxon>
        <taxon>Parvularculaceae</taxon>
        <taxon>Aquisalinus</taxon>
    </lineage>
</organism>
<name>A0A8J2ZZX5_9PROT</name>
<reference evidence="1" key="3">
    <citation type="submission" date="2020-09" db="EMBL/GenBank/DDBJ databases">
        <authorList>
            <person name="Sun Q."/>
            <person name="Zhou Y."/>
        </authorList>
    </citation>
    <scope>NUCLEOTIDE SEQUENCE</scope>
    <source>
        <strain evidence="1">CGMCC 1.14984</strain>
    </source>
</reference>
<dbReference type="RefSeq" id="WP_155135591.1">
    <property type="nucleotide sequence ID" value="NZ_BMGZ01000001.1"/>
</dbReference>